<proteinExistence type="predicted"/>
<feature type="domain" description="Cyclic nucleotide-binding" evidence="5">
    <location>
        <begin position="14"/>
        <end position="72"/>
    </location>
</feature>
<dbReference type="InterPro" id="IPR018490">
    <property type="entry name" value="cNMP-bd_dom_sf"/>
</dbReference>
<organism evidence="7 8">
    <name type="scientific">Priestia megaterium</name>
    <name type="common">Bacillus megaterium</name>
    <dbReference type="NCBI Taxonomy" id="1404"/>
    <lineage>
        <taxon>Bacteria</taxon>
        <taxon>Bacillati</taxon>
        <taxon>Bacillota</taxon>
        <taxon>Bacilli</taxon>
        <taxon>Bacillales</taxon>
        <taxon>Bacillaceae</taxon>
        <taxon>Priestia</taxon>
    </lineage>
</organism>
<dbReference type="SUPFAM" id="SSF46785">
    <property type="entry name" value="Winged helix' DNA-binding domain"/>
    <property type="match status" value="1"/>
</dbReference>
<dbReference type="GO" id="GO:0003677">
    <property type="term" value="F:DNA binding"/>
    <property type="evidence" value="ECO:0007669"/>
    <property type="project" value="UniProtKB-KW"/>
</dbReference>
<evidence type="ECO:0000259" key="6">
    <source>
        <dbReference type="PROSITE" id="PS51063"/>
    </source>
</evidence>
<evidence type="ECO:0000259" key="5">
    <source>
        <dbReference type="PROSITE" id="PS50042"/>
    </source>
</evidence>
<protein>
    <submittedName>
        <fullName evidence="7">Crp/Fnr family transcriptional regulator</fullName>
    </submittedName>
</protein>
<dbReference type="SUPFAM" id="SSF51206">
    <property type="entry name" value="cAMP-binding domain-like"/>
    <property type="match status" value="1"/>
</dbReference>
<evidence type="ECO:0000256" key="1">
    <source>
        <dbReference type="ARBA" id="ARBA00023015"/>
    </source>
</evidence>
<feature type="domain" description="HTH crp-type" evidence="6">
    <location>
        <begin position="131"/>
        <end position="195"/>
    </location>
</feature>
<dbReference type="AlphaFoldDB" id="A0AA86I286"/>
<dbReference type="Proteomes" id="UP000253834">
    <property type="component" value="Chromosome"/>
</dbReference>
<dbReference type="GO" id="GO:0003700">
    <property type="term" value="F:DNA-binding transcription factor activity"/>
    <property type="evidence" value="ECO:0007669"/>
    <property type="project" value="TreeGrafter"/>
</dbReference>
<dbReference type="EMBL" id="CP022674">
    <property type="protein sequence ID" value="AXI30528.1"/>
    <property type="molecule type" value="Genomic_DNA"/>
</dbReference>
<dbReference type="InterPro" id="IPR050397">
    <property type="entry name" value="Env_Response_Regulators"/>
</dbReference>
<name>A0AA86I286_PRIMG</name>
<evidence type="ECO:0000256" key="2">
    <source>
        <dbReference type="ARBA" id="ARBA00023125"/>
    </source>
</evidence>
<dbReference type="PROSITE" id="PS51063">
    <property type="entry name" value="HTH_CRP_2"/>
    <property type="match status" value="1"/>
</dbReference>
<evidence type="ECO:0000256" key="3">
    <source>
        <dbReference type="ARBA" id="ARBA00023159"/>
    </source>
</evidence>
<sequence>MVNLRYIWRPFLKYGQMIKLEENTTIYYQGEVGKGFYYLDKGSVKITLLTEKGAERTVNYVPEGMLLGENGINKEPYLTTAVTTAPSVLYYFTNEATLKIYEEEPKAVILFTNSLLYKFRLLAEIITFLNLPIEQQMAHYLLKLVKENEEFPFNQTSFARYVGTSRITVNKIIQKWSKEKWIELSNQNIYIKNISKLKEIRDQNSKNIGDLDMLMLPLMPLSICL</sequence>
<dbReference type="Pfam" id="PF00027">
    <property type="entry name" value="cNMP_binding"/>
    <property type="match status" value="1"/>
</dbReference>
<evidence type="ECO:0000313" key="7">
    <source>
        <dbReference type="EMBL" id="AXI30528.1"/>
    </source>
</evidence>
<keyword evidence="2" id="KW-0238">DNA-binding</keyword>
<dbReference type="PANTHER" id="PTHR24567">
    <property type="entry name" value="CRP FAMILY TRANSCRIPTIONAL REGULATORY PROTEIN"/>
    <property type="match status" value="1"/>
</dbReference>
<keyword evidence="1" id="KW-0805">Transcription regulation</keyword>
<keyword evidence="3" id="KW-0010">Activator</keyword>
<accession>A0AA86I286</accession>
<dbReference type="Pfam" id="PF13545">
    <property type="entry name" value="HTH_Crp_2"/>
    <property type="match status" value="1"/>
</dbReference>
<dbReference type="GO" id="GO:0005829">
    <property type="term" value="C:cytosol"/>
    <property type="evidence" value="ECO:0007669"/>
    <property type="project" value="TreeGrafter"/>
</dbReference>
<dbReference type="PROSITE" id="PS50042">
    <property type="entry name" value="CNMP_BINDING_3"/>
    <property type="match status" value="1"/>
</dbReference>
<evidence type="ECO:0000313" key="8">
    <source>
        <dbReference type="Proteomes" id="UP000253834"/>
    </source>
</evidence>
<dbReference type="CDD" id="cd00038">
    <property type="entry name" value="CAP_ED"/>
    <property type="match status" value="1"/>
</dbReference>
<dbReference type="InterPro" id="IPR036390">
    <property type="entry name" value="WH_DNA-bd_sf"/>
</dbReference>
<dbReference type="RefSeq" id="WP_114896243.1">
    <property type="nucleotide sequence ID" value="NZ_CP022674.1"/>
</dbReference>
<evidence type="ECO:0000256" key="4">
    <source>
        <dbReference type="ARBA" id="ARBA00023163"/>
    </source>
</evidence>
<dbReference type="PANTHER" id="PTHR24567:SF26">
    <property type="entry name" value="REGULATORY PROTEIN YEIL"/>
    <property type="match status" value="1"/>
</dbReference>
<dbReference type="InterPro" id="IPR000595">
    <property type="entry name" value="cNMP-bd_dom"/>
</dbReference>
<dbReference type="InterPro" id="IPR012318">
    <property type="entry name" value="HTH_CRP"/>
</dbReference>
<dbReference type="Gene3D" id="2.60.120.10">
    <property type="entry name" value="Jelly Rolls"/>
    <property type="match status" value="1"/>
</dbReference>
<gene>
    <name evidence="7" type="ORF">CIB87_16395</name>
</gene>
<reference evidence="7 8" key="1">
    <citation type="submission" date="2017-07" db="EMBL/GenBank/DDBJ databases">
        <title>Isolation and development of strain Bacillus megaterium SR7 for enhanced growth and metabolite production under supercritical carbon dioxide.</title>
        <authorList>
            <person name="Freedman A.J.E."/>
            <person name="Peet K.C."/>
            <person name="Boock J.T."/>
            <person name="Penn K."/>
            <person name="Prather K.L.J."/>
            <person name="Thompson J.R."/>
        </authorList>
    </citation>
    <scope>NUCLEOTIDE SEQUENCE [LARGE SCALE GENOMIC DNA]</scope>
    <source>
        <strain evidence="7 8">SR7</strain>
    </source>
</reference>
<keyword evidence="4" id="KW-0804">Transcription</keyword>
<dbReference type="InterPro" id="IPR014710">
    <property type="entry name" value="RmlC-like_jellyroll"/>
</dbReference>